<dbReference type="InterPro" id="IPR005123">
    <property type="entry name" value="Oxoglu/Fe-dep_dioxygenase_dom"/>
</dbReference>
<evidence type="ECO:0000313" key="3">
    <source>
        <dbReference type="EMBL" id="VVQ35457.1"/>
    </source>
</evidence>
<keyword evidence="1" id="KW-0560">Oxidoreductase</keyword>
<dbReference type="PROSITE" id="PS51471">
    <property type="entry name" value="FE2OG_OXY"/>
    <property type="match status" value="1"/>
</dbReference>
<evidence type="ECO:0000256" key="1">
    <source>
        <dbReference type="RuleBase" id="RU003682"/>
    </source>
</evidence>
<dbReference type="AlphaFoldDB" id="A0A5E7WLG0"/>
<gene>
    <name evidence="3" type="ORF">PS943_04347</name>
</gene>
<evidence type="ECO:0000259" key="2">
    <source>
        <dbReference type="PROSITE" id="PS51471"/>
    </source>
</evidence>
<dbReference type="GO" id="GO:0016491">
    <property type="term" value="F:oxidoreductase activity"/>
    <property type="evidence" value="ECO:0007669"/>
    <property type="project" value="UniProtKB-KW"/>
</dbReference>
<accession>A0A5E7WLG0</accession>
<feature type="domain" description="Fe2OG dioxygenase" evidence="2">
    <location>
        <begin position="140"/>
        <end position="253"/>
    </location>
</feature>
<dbReference type="Gene3D" id="2.60.120.620">
    <property type="entry name" value="q2cbj1_9rhob like domain"/>
    <property type="match status" value="1"/>
</dbReference>
<proteinExistence type="inferred from homology"/>
<organism evidence="3 4">
    <name type="scientific">Pseudomonas fluorescens</name>
    <dbReference type="NCBI Taxonomy" id="294"/>
    <lineage>
        <taxon>Bacteria</taxon>
        <taxon>Pseudomonadati</taxon>
        <taxon>Pseudomonadota</taxon>
        <taxon>Gammaproteobacteria</taxon>
        <taxon>Pseudomonadales</taxon>
        <taxon>Pseudomonadaceae</taxon>
        <taxon>Pseudomonas</taxon>
    </lineage>
</organism>
<reference evidence="3 4" key="1">
    <citation type="submission" date="2019-09" db="EMBL/GenBank/DDBJ databases">
        <authorList>
            <person name="Chandra G."/>
            <person name="Truman W A."/>
        </authorList>
    </citation>
    <scope>NUCLEOTIDE SEQUENCE [LARGE SCALE GENOMIC DNA]</scope>
    <source>
        <strain evidence="3">PS943</strain>
    </source>
</reference>
<protein>
    <recommendedName>
        <fullName evidence="2">Fe2OG dioxygenase domain-containing protein</fullName>
    </recommendedName>
</protein>
<evidence type="ECO:0000313" key="4">
    <source>
        <dbReference type="Proteomes" id="UP000325645"/>
    </source>
</evidence>
<dbReference type="Pfam" id="PF23169">
    <property type="entry name" value="HalD"/>
    <property type="match status" value="1"/>
</dbReference>
<sequence>MSFLPEQLIDLDRYPIHDLQSETGQALIKRCRQELEGMNSCVLRGFIKKDVQEQLVAEARQLAEQAFYYEKFGLNCYRTQDDPRFPKDHPRRLFYDVKEGVVAYDLFTMDSMLRKVYQWKPLADFLAQAFDKPALYPFDDPFQALNIMVISENEEDVGMGWHFDENEYTITLMMQPPEQGGEFEFVPNIRTPWDENYRAVQKVLQGAREGILQEAPEFGMLALFRGGYSLHRVAPVKGKIPRLQCIATFEKEPGQKASDQSSINIYGPRIREVLQAGKKLIA</sequence>
<comment type="similarity">
    <text evidence="1">Belongs to the iron/ascorbate-dependent oxidoreductase family.</text>
</comment>
<dbReference type="GO" id="GO:0046872">
    <property type="term" value="F:metal ion binding"/>
    <property type="evidence" value="ECO:0007669"/>
    <property type="project" value="UniProtKB-KW"/>
</dbReference>
<dbReference type="InterPro" id="IPR056470">
    <property type="entry name" value="BesD/HalB-like"/>
</dbReference>
<dbReference type="EMBL" id="CABVJH010000008">
    <property type="protein sequence ID" value="VVQ35457.1"/>
    <property type="molecule type" value="Genomic_DNA"/>
</dbReference>
<keyword evidence="1" id="KW-0408">Iron</keyword>
<dbReference type="SUPFAM" id="SSF51197">
    <property type="entry name" value="Clavaminate synthase-like"/>
    <property type="match status" value="1"/>
</dbReference>
<keyword evidence="1" id="KW-0479">Metal-binding</keyword>
<dbReference type="Proteomes" id="UP000325645">
    <property type="component" value="Unassembled WGS sequence"/>
</dbReference>
<name>A0A5E7WLG0_PSEFL</name>